<comment type="similarity">
    <text evidence="11">Belongs to the cytochrome b561 family.</text>
</comment>
<dbReference type="SUPFAM" id="SSF81342">
    <property type="entry name" value="Transmembrane di-heme cytochromes"/>
    <property type="match status" value="1"/>
</dbReference>
<evidence type="ECO:0000256" key="1">
    <source>
        <dbReference type="ARBA" id="ARBA00004651"/>
    </source>
</evidence>
<dbReference type="EMBL" id="FNSV01000005">
    <property type="protein sequence ID" value="SED01984.1"/>
    <property type="molecule type" value="Genomic_DNA"/>
</dbReference>
<dbReference type="PANTHER" id="PTHR30529">
    <property type="entry name" value="CYTOCHROME B561"/>
    <property type="match status" value="1"/>
</dbReference>
<dbReference type="AlphaFoldDB" id="A0A1H4XBA8"/>
<evidence type="ECO:0000313" key="15">
    <source>
        <dbReference type="EMBL" id="SED01984.1"/>
    </source>
</evidence>
<dbReference type="InterPro" id="IPR052168">
    <property type="entry name" value="Cytochrome_b561_oxidase"/>
</dbReference>
<keyword evidence="2" id="KW-0813">Transport</keyword>
<name>A0A1H4XBA8_9NOCA</name>
<evidence type="ECO:0000256" key="5">
    <source>
        <dbReference type="ARBA" id="ARBA00022692"/>
    </source>
</evidence>
<keyword evidence="4" id="KW-0349">Heme</keyword>
<organism evidence="15 16">
    <name type="scientific">Rhodococcus koreensis</name>
    <dbReference type="NCBI Taxonomy" id="99653"/>
    <lineage>
        <taxon>Bacteria</taxon>
        <taxon>Bacillati</taxon>
        <taxon>Actinomycetota</taxon>
        <taxon>Actinomycetes</taxon>
        <taxon>Mycobacteriales</taxon>
        <taxon>Nocardiaceae</taxon>
        <taxon>Rhodococcus</taxon>
    </lineage>
</organism>
<evidence type="ECO:0000256" key="10">
    <source>
        <dbReference type="ARBA" id="ARBA00023136"/>
    </source>
</evidence>
<feature type="transmembrane region" description="Helical" evidence="13">
    <location>
        <begin position="93"/>
        <end position="115"/>
    </location>
</feature>
<dbReference type="Gene3D" id="1.20.950.20">
    <property type="entry name" value="Transmembrane di-heme cytochromes, Chain C"/>
    <property type="match status" value="1"/>
</dbReference>
<evidence type="ECO:0000256" key="9">
    <source>
        <dbReference type="ARBA" id="ARBA00023004"/>
    </source>
</evidence>
<feature type="transmembrane region" description="Helical" evidence="13">
    <location>
        <begin position="21"/>
        <end position="41"/>
    </location>
</feature>
<evidence type="ECO:0000256" key="2">
    <source>
        <dbReference type="ARBA" id="ARBA00022448"/>
    </source>
</evidence>
<comment type="subcellular location">
    <subcellularLocation>
        <location evidence="1">Cell membrane</location>
        <topology evidence="1">Multi-pass membrane protein</topology>
    </subcellularLocation>
</comment>
<evidence type="ECO:0000256" key="12">
    <source>
        <dbReference type="SAM" id="MobiDB-lite"/>
    </source>
</evidence>
<evidence type="ECO:0000256" key="7">
    <source>
        <dbReference type="ARBA" id="ARBA00022982"/>
    </source>
</evidence>
<evidence type="ECO:0000256" key="8">
    <source>
        <dbReference type="ARBA" id="ARBA00022989"/>
    </source>
</evidence>
<feature type="transmembrane region" description="Helical" evidence="13">
    <location>
        <begin position="145"/>
        <end position="168"/>
    </location>
</feature>
<evidence type="ECO:0000256" key="11">
    <source>
        <dbReference type="ARBA" id="ARBA00037975"/>
    </source>
</evidence>
<evidence type="ECO:0000256" key="4">
    <source>
        <dbReference type="ARBA" id="ARBA00022617"/>
    </source>
</evidence>
<dbReference type="GO" id="GO:0022904">
    <property type="term" value="P:respiratory electron transport chain"/>
    <property type="evidence" value="ECO:0007669"/>
    <property type="project" value="InterPro"/>
</dbReference>
<dbReference type="GO" id="GO:0020037">
    <property type="term" value="F:heme binding"/>
    <property type="evidence" value="ECO:0007669"/>
    <property type="project" value="TreeGrafter"/>
</dbReference>
<dbReference type="OrthoDB" id="8589936at2"/>
<dbReference type="InterPro" id="IPR016174">
    <property type="entry name" value="Di-haem_cyt_TM"/>
</dbReference>
<dbReference type="GO" id="GO:0005886">
    <property type="term" value="C:plasma membrane"/>
    <property type="evidence" value="ECO:0007669"/>
    <property type="project" value="UniProtKB-SubCell"/>
</dbReference>
<keyword evidence="7" id="KW-0249">Electron transport</keyword>
<protein>
    <submittedName>
        <fullName evidence="15">Cytochrome b561</fullName>
    </submittedName>
</protein>
<evidence type="ECO:0000256" key="3">
    <source>
        <dbReference type="ARBA" id="ARBA00022475"/>
    </source>
</evidence>
<keyword evidence="6" id="KW-0479">Metal-binding</keyword>
<keyword evidence="10 13" id="KW-0472">Membrane</keyword>
<gene>
    <name evidence="15" type="ORF">SAMN04490239_6434</name>
</gene>
<proteinExistence type="inferred from homology"/>
<accession>A0A1H4XBA8</accession>
<reference evidence="16" key="1">
    <citation type="submission" date="2016-10" db="EMBL/GenBank/DDBJ databases">
        <authorList>
            <person name="Varghese N."/>
            <person name="Submissions S."/>
        </authorList>
    </citation>
    <scope>NUCLEOTIDE SEQUENCE [LARGE SCALE GENOMIC DNA]</scope>
    <source>
        <strain evidence="16">DSM 44498</strain>
    </source>
</reference>
<keyword evidence="16" id="KW-1185">Reference proteome</keyword>
<dbReference type="InterPro" id="IPR011577">
    <property type="entry name" value="Cyt_b561_bac/Ni-Hgenase"/>
</dbReference>
<keyword evidence="5 13" id="KW-0812">Transmembrane</keyword>
<dbReference type="Proteomes" id="UP000183561">
    <property type="component" value="Unassembled WGS sequence"/>
</dbReference>
<dbReference type="GO" id="GO:0046872">
    <property type="term" value="F:metal ion binding"/>
    <property type="evidence" value="ECO:0007669"/>
    <property type="project" value="UniProtKB-KW"/>
</dbReference>
<feature type="transmembrane region" description="Helical" evidence="13">
    <location>
        <begin position="53"/>
        <end position="72"/>
    </location>
</feature>
<evidence type="ECO:0000259" key="14">
    <source>
        <dbReference type="Pfam" id="PF01292"/>
    </source>
</evidence>
<evidence type="ECO:0000256" key="6">
    <source>
        <dbReference type="ARBA" id="ARBA00022723"/>
    </source>
</evidence>
<feature type="domain" description="Cytochrome b561 bacterial/Ni-hydrogenase" evidence="14">
    <location>
        <begin position="11"/>
        <end position="178"/>
    </location>
</feature>
<dbReference type="GO" id="GO:0009055">
    <property type="term" value="F:electron transfer activity"/>
    <property type="evidence" value="ECO:0007669"/>
    <property type="project" value="InterPro"/>
</dbReference>
<keyword evidence="3" id="KW-1003">Cell membrane</keyword>
<keyword evidence="9" id="KW-0408">Iron</keyword>
<sequence length="198" mass="22086">MSDSRTERPTRYAFTSRLLHWTMAILVIAQLFLGVAMVASLDAYHLLRTVHQPLGFAILVLAIVRIGNRILHRPPPSAGMRPAERMVATGSEYLLYGLLVLQPVTGWAMLSAGGFPIGLTAQLSLPAIAPRDPDLYTVLRQSHTVLGYLLFAAFTAHLCAVLFHTFVLRDRILGRMTMGRRARPTQPPQRQDQEFRVS</sequence>
<evidence type="ECO:0000256" key="13">
    <source>
        <dbReference type="SAM" id="Phobius"/>
    </source>
</evidence>
<dbReference type="Pfam" id="PF01292">
    <property type="entry name" value="Ni_hydr_CYTB"/>
    <property type="match status" value="1"/>
</dbReference>
<dbReference type="PANTHER" id="PTHR30529:SF6">
    <property type="entry name" value="BLL0291 PROTEIN"/>
    <property type="match status" value="1"/>
</dbReference>
<feature type="region of interest" description="Disordered" evidence="12">
    <location>
        <begin position="179"/>
        <end position="198"/>
    </location>
</feature>
<keyword evidence="8 13" id="KW-1133">Transmembrane helix</keyword>
<dbReference type="RefSeq" id="WP_072936955.1">
    <property type="nucleotide sequence ID" value="NZ_FNSV01000005.1"/>
</dbReference>
<evidence type="ECO:0000313" key="16">
    <source>
        <dbReference type="Proteomes" id="UP000183561"/>
    </source>
</evidence>